<reference evidence="1" key="1">
    <citation type="submission" date="2021-01" db="UniProtKB">
        <authorList>
            <consortium name="EnsemblPlants"/>
        </authorList>
    </citation>
    <scope>IDENTIFICATION</scope>
</reference>
<keyword evidence="2" id="KW-1185">Reference proteome</keyword>
<sequence>MSKGARLISLERLRYDITTFTSPLSIHGKSITPQLDMTCFVTGDDLEGWCHSKGTLDDVKTKLHMKQEGAFSRVRATLQHMVLIKRYFQFQASLMMS</sequence>
<organism evidence="1 2">
    <name type="scientific">Kalanchoe fedtschenkoi</name>
    <name type="common">Lavender scallops</name>
    <name type="synonym">South American air plant</name>
    <dbReference type="NCBI Taxonomy" id="63787"/>
    <lineage>
        <taxon>Eukaryota</taxon>
        <taxon>Viridiplantae</taxon>
        <taxon>Streptophyta</taxon>
        <taxon>Embryophyta</taxon>
        <taxon>Tracheophyta</taxon>
        <taxon>Spermatophyta</taxon>
        <taxon>Magnoliopsida</taxon>
        <taxon>eudicotyledons</taxon>
        <taxon>Gunneridae</taxon>
        <taxon>Pentapetalae</taxon>
        <taxon>Saxifragales</taxon>
        <taxon>Crassulaceae</taxon>
        <taxon>Kalanchoe</taxon>
    </lineage>
</organism>
<evidence type="ECO:0000313" key="2">
    <source>
        <dbReference type="Proteomes" id="UP000594263"/>
    </source>
</evidence>
<dbReference type="Proteomes" id="UP000594263">
    <property type="component" value="Unplaced"/>
</dbReference>
<proteinExistence type="predicted"/>
<dbReference type="AlphaFoldDB" id="A0A7N0V5B7"/>
<dbReference type="EnsemblPlants" id="Kaladp0102s0149.1.v1.1">
    <property type="protein sequence ID" value="Kaladp0102s0149.1.v1.1.CDS.1"/>
    <property type="gene ID" value="Kaladp0102s0149.v1.1"/>
</dbReference>
<dbReference type="Gramene" id="Kaladp0102s0149.1.v1.1">
    <property type="protein sequence ID" value="Kaladp0102s0149.1.v1.1.CDS.1"/>
    <property type="gene ID" value="Kaladp0102s0149.v1.1"/>
</dbReference>
<name>A0A7N0V5B7_KALFE</name>
<protein>
    <submittedName>
        <fullName evidence="1">Uncharacterized protein</fullName>
    </submittedName>
</protein>
<evidence type="ECO:0000313" key="1">
    <source>
        <dbReference type="EnsemblPlants" id="Kaladp0102s0149.1.v1.1.CDS.1"/>
    </source>
</evidence>
<accession>A0A7N0V5B7</accession>